<comment type="caution">
    <text evidence="1">The sequence shown here is derived from an EMBL/GenBank/DDBJ whole genome shotgun (WGS) entry which is preliminary data.</text>
</comment>
<evidence type="ECO:0000313" key="1">
    <source>
        <dbReference type="EMBL" id="KAJ9126026.1"/>
    </source>
</evidence>
<evidence type="ECO:0000313" key="2">
    <source>
        <dbReference type="Proteomes" id="UP001234202"/>
    </source>
</evidence>
<sequence length="420" mass="48802">MSSHDYLFEDPAESSTSSSRPHRTRTPKLKMKLKETDTERTEREWRKQQKRLRKETRKVYRANGISPLAGLATTPPRNADRDQSITPPRKRRRSSDEANDGDDRQRTYGYDPDANVKLSEWDEEVWQPQPTGFEKLKTNAATSAEEEAWRQKMFDLMEDEEGPNPFVSGRYHSPPRPRPPSPSLAESPPQQRIPRRFNPPDGDVPPNFNMLDEEEYAEAIRYGMWRRQNKDEVERLERLKKLEEEEERKKTKAKEAQEREEKKRIEVLKREKGVQEMKRIQRELAEYKDKWEALRTSVTADTGDPHGGAMLRMVDLPWPIFHGSSFHVFAPSLLSAEKIRAFYTAMIPSSSDTSTTPAIPSIEEDRAALKKILREAILAYHPDRFIGRYLAKVDEAEREMVKEAVIRTSQIINEIAADNK</sequence>
<dbReference type="EMBL" id="JASBWV010000006">
    <property type="protein sequence ID" value="KAJ9126026.1"/>
    <property type="molecule type" value="Genomic_DNA"/>
</dbReference>
<gene>
    <name evidence="1" type="ORF">QFC24_002298</name>
</gene>
<protein>
    <submittedName>
        <fullName evidence="1">Uncharacterized protein</fullName>
    </submittedName>
</protein>
<dbReference type="Proteomes" id="UP001234202">
    <property type="component" value="Unassembled WGS sequence"/>
</dbReference>
<accession>A0ACC2XSP5</accession>
<proteinExistence type="predicted"/>
<keyword evidence="2" id="KW-1185">Reference proteome</keyword>
<name>A0ACC2XSP5_9TREE</name>
<reference evidence="1" key="1">
    <citation type="submission" date="2023-04" db="EMBL/GenBank/DDBJ databases">
        <title>Draft Genome sequencing of Naganishia species isolated from polar environments using Oxford Nanopore Technology.</title>
        <authorList>
            <person name="Leo P."/>
            <person name="Venkateswaran K."/>
        </authorList>
    </citation>
    <scope>NUCLEOTIDE SEQUENCE</scope>
    <source>
        <strain evidence="1">DBVPG 5303</strain>
    </source>
</reference>
<organism evidence="1 2">
    <name type="scientific">Naganishia onofrii</name>
    <dbReference type="NCBI Taxonomy" id="1851511"/>
    <lineage>
        <taxon>Eukaryota</taxon>
        <taxon>Fungi</taxon>
        <taxon>Dikarya</taxon>
        <taxon>Basidiomycota</taxon>
        <taxon>Agaricomycotina</taxon>
        <taxon>Tremellomycetes</taxon>
        <taxon>Filobasidiales</taxon>
        <taxon>Filobasidiaceae</taxon>
        <taxon>Naganishia</taxon>
    </lineage>
</organism>